<organism evidence="1 2">
    <name type="scientific">Methylocapsa polymorpha</name>
    <dbReference type="NCBI Taxonomy" id="3080828"/>
    <lineage>
        <taxon>Bacteria</taxon>
        <taxon>Pseudomonadati</taxon>
        <taxon>Pseudomonadota</taxon>
        <taxon>Alphaproteobacteria</taxon>
        <taxon>Hyphomicrobiales</taxon>
        <taxon>Beijerinckiaceae</taxon>
        <taxon>Methylocapsa</taxon>
    </lineage>
</organism>
<name>A0ABZ0HSE3_9HYPH</name>
<evidence type="ECO:0000313" key="1">
    <source>
        <dbReference type="EMBL" id="WOJ89314.1"/>
    </source>
</evidence>
<evidence type="ECO:0000313" key="2">
    <source>
        <dbReference type="Proteomes" id="UP001626536"/>
    </source>
</evidence>
<dbReference type="Proteomes" id="UP001626536">
    <property type="component" value="Chromosome"/>
</dbReference>
<reference evidence="1 2" key="1">
    <citation type="submission" date="2023-10" db="EMBL/GenBank/DDBJ databases">
        <title>Novel methanotroph of the genus Methylocapsa from a subarctic wetland.</title>
        <authorList>
            <person name="Belova S.E."/>
            <person name="Oshkin I.Y."/>
            <person name="Miroshnikov K."/>
            <person name="Dedysh S.N."/>
        </authorList>
    </citation>
    <scope>NUCLEOTIDE SEQUENCE [LARGE SCALE GENOMIC DNA]</scope>
    <source>
        <strain evidence="1 2">RX1</strain>
    </source>
</reference>
<dbReference type="EMBL" id="CP136862">
    <property type="protein sequence ID" value="WOJ89314.1"/>
    <property type="molecule type" value="Genomic_DNA"/>
</dbReference>
<keyword evidence="2" id="KW-1185">Reference proteome</keyword>
<sequence>MQTTFIRTTSDGRKVEVIGPHVCVDGKPVADSLVDVKTHPNKEQILFALPNAAFMAGPVVLTAEEASVVRGALAAAKDPLTDRIEITERFRKAWNARNHEAGIE</sequence>
<protein>
    <submittedName>
        <fullName evidence="1">Uncharacterized protein</fullName>
    </submittedName>
</protein>
<accession>A0ABZ0HSE3</accession>
<dbReference type="RefSeq" id="WP_407338757.1">
    <property type="nucleotide sequence ID" value="NZ_CP136862.1"/>
</dbReference>
<proteinExistence type="predicted"/>
<gene>
    <name evidence="1" type="ORF">RZS28_16170</name>
</gene>